<protein>
    <submittedName>
        <fullName evidence="11">Do/DeqQ family serine protease</fullName>
    </submittedName>
</protein>
<feature type="binding site" evidence="8">
    <location>
        <position position="149"/>
    </location>
    <ligand>
        <name>substrate</name>
    </ligand>
</feature>
<dbReference type="InterPro" id="IPR036034">
    <property type="entry name" value="PDZ_sf"/>
</dbReference>
<dbReference type="Gene3D" id="2.40.10.120">
    <property type="match status" value="1"/>
</dbReference>
<keyword evidence="5" id="KW-0378">Hydrolase</keyword>
<feature type="active site" description="Charge relay system" evidence="7">
    <location>
        <position position="149"/>
    </location>
</feature>
<dbReference type="InterPro" id="IPR011782">
    <property type="entry name" value="Pept_S1C_Do"/>
</dbReference>
<evidence type="ECO:0000256" key="2">
    <source>
        <dbReference type="ARBA" id="ARBA00022670"/>
    </source>
</evidence>
<evidence type="ECO:0000256" key="3">
    <source>
        <dbReference type="ARBA" id="ARBA00022729"/>
    </source>
</evidence>
<dbReference type="InterPro" id="IPR001940">
    <property type="entry name" value="Peptidase_S1C"/>
</dbReference>
<keyword evidence="4" id="KW-0677">Repeat</keyword>
<sequence>MKNYGVSALIALVVSLGVFFAVPQFTDFGKSVKIEHVSGTPAQGALYTADENGNMIPVDFTQLAEKAMDAVVHIKSTQIQQYTNSNNSYQYRELPDPFKEFFGGDDFFEQFFGPRRYYQTPQPREPQARVGTGSGVIINSEGYIVTNNHVIANADDIEVTLHDNRTFKATVVGTDPSTDLALLQIKASGLSTLPLVNSDDVKVGEWVLAVGNPFNLNSTVTAGIVSAKSRNINILREQFAVESFIQTDAAINPGNSGGALINLSGGLIGINTAIASPTGAYAGYGFAVPSNIVNKVVEDLLKYGIVQRGFLGITIRGVDATLIKEKELEVETGVYVDSVGQNSAAKEAGIKEGDVIVEIDGKKVNTTSELQEVVASHRPGDKLEVKVNRKGKEVVSQVVLRNREGETNFLDKARTTIFNNLGAQFEDLDKKTAKKLNIDGGVKVSKLFAGKLKRNTAIKEGFIITKIDGRVIKSVDDLETALKDKKGGVLIEGVYEDLPGTHYYALGL</sequence>
<dbReference type="PROSITE" id="PS50106">
    <property type="entry name" value="PDZ"/>
    <property type="match status" value="1"/>
</dbReference>
<comment type="caution">
    <text evidence="11">The sequence shown here is derived from an EMBL/GenBank/DDBJ whole genome shotgun (WGS) entry which is preliminary data.</text>
</comment>
<dbReference type="AlphaFoldDB" id="A0A4Q7P612"/>
<dbReference type="Proteomes" id="UP000292209">
    <property type="component" value="Unassembled WGS sequence"/>
</dbReference>
<feature type="binding site" evidence="8">
    <location>
        <position position="179"/>
    </location>
    <ligand>
        <name>substrate</name>
    </ligand>
</feature>
<organism evidence="11 12">
    <name type="scientific">Cecembia calidifontis</name>
    <dbReference type="NCBI Taxonomy" id="1187080"/>
    <lineage>
        <taxon>Bacteria</taxon>
        <taxon>Pseudomonadati</taxon>
        <taxon>Bacteroidota</taxon>
        <taxon>Cytophagia</taxon>
        <taxon>Cytophagales</taxon>
        <taxon>Cyclobacteriaceae</taxon>
        <taxon>Cecembia</taxon>
    </lineage>
</organism>
<dbReference type="GO" id="GO:0006508">
    <property type="term" value="P:proteolysis"/>
    <property type="evidence" value="ECO:0007669"/>
    <property type="project" value="UniProtKB-KW"/>
</dbReference>
<evidence type="ECO:0000256" key="6">
    <source>
        <dbReference type="ARBA" id="ARBA00022825"/>
    </source>
</evidence>
<keyword evidence="3" id="KW-0732">Signal</keyword>
<dbReference type="RefSeq" id="WP_130274516.1">
    <property type="nucleotide sequence ID" value="NZ_SGXG01000001.1"/>
</dbReference>
<keyword evidence="6" id="KW-0720">Serine protease</keyword>
<dbReference type="SUPFAM" id="SSF50156">
    <property type="entry name" value="PDZ domain-like"/>
    <property type="match status" value="1"/>
</dbReference>
<feature type="active site" description="Charge relay system" evidence="7">
    <location>
        <position position="256"/>
    </location>
</feature>
<dbReference type="NCBIfam" id="TIGR02037">
    <property type="entry name" value="degP_htrA_DO"/>
    <property type="match status" value="1"/>
</dbReference>
<keyword evidence="2 11" id="KW-0645">Protease</keyword>
<dbReference type="PANTHER" id="PTHR22939:SF129">
    <property type="entry name" value="SERINE PROTEASE HTRA2, MITOCHONDRIAL"/>
    <property type="match status" value="1"/>
</dbReference>
<evidence type="ECO:0000256" key="1">
    <source>
        <dbReference type="ARBA" id="ARBA00010541"/>
    </source>
</evidence>
<proteinExistence type="inferred from homology"/>
<comment type="similarity">
    <text evidence="1">Belongs to the peptidase S1C family.</text>
</comment>
<dbReference type="EMBL" id="SGXG01000001">
    <property type="protein sequence ID" value="RZS95417.1"/>
    <property type="molecule type" value="Genomic_DNA"/>
</dbReference>
<evidence type="ECO:0000256" key="8">
    <source>
        <dbReference type="PIRSR" id="PIRSR611782-2"/>
    </source>
</evidence>
<evidence type="ECO:0000256" key="4">
    <source>
        <dbReference type="ARBA" id="ARBA00022737"/>
    </source>
</evidence>
<keyword evidence="12" id="KW-1185">Reference proteome</keyword>
<evidence type="ECO:0000259" key="9">
    <source>
        <dbReference type="PROSITE" id="PS50106"/>
    </source>
</evidence>
<dbReference type="Pfam" id="PF13365">
    <property type="entry name" value="Trypsin_2"/>
    <property type="match status" value="1"/>
</dbReference>
<evidence type="ECO:0000313" key="11">
    <source>
        <dbReference type="EMBL" id="RZS95421.1"/>
    </source>
</evidence>
<dbReference type="PRINTS" id="PR00834">
    <property type="entry name" value="PROTEASES2C"/>
</dbReference>
<dbReference type="Gene3D" id="2.30.42.10">
    <property type="match status" value="2"/>
</dbReference>
<evidence type="ECO:0000313" key="12">
    <source>
        <dbReference type="Proteomes" id="UP000292209"/>
    </source>
</evidence>
<feature type="active site" description="Charge relay system" evidence="7">
    <location>
        <position position="179"/>
    </location>
</feature>
<dbReference type="EMBL" id="SGXG01000001">
    <property type="protein sequence ID" value="RZS95421.1"/>
    <property type="molecule type" value="Genomic_DNA"/>
</dbReference>
<dbReference type="PANTHER" id="PTHR22939">
    <property type="entry name" value="SERINE PROTEASE FAMILY S1C HTRA-RELATED"/>
    <property type="match status" value="1"/>
</dbReference>
<evidence type="ECO:0000313" key="10">
    <source>
        <dbReference type="EMBL" id="RZS95417.1"/>
    </source>
</evidence>
<dbReference type="SMART" id="SM00228">
    <property type="entry name" value="PDZ"/>
    <property type="match status" value="2"/>
</dbReference>
<accession>A0A4Q7P612</accession>
<evidence type="ECO:0000256" key="5">
    <source>
        <dbReference type="ARBA" id="ARBA00022801"/>
    </source>
</evidence>
<dbReference type="InterPro" id="IPR001478">
    <property type="entry name" value="PDZ"/>
</dbReference>
<reference evidence="11 12" key="1">
    <citation type="submission" date="2019-02" db="EMBL/GenBank/DDBJ databases">
        <title>Genomic Encyclopedia of Archaeal and Bacterial Type Strains, Phase II (KMG-II): from individual species to whole genera.</title>
        <authorList>
            <person name="Goeker M."/>
        </authorList>
    </citation>
    <scope>NUCLEOTIDE SEQUENCE [LARGE SCALE GENOMIC DNA]</scope>
    <source>
        <strain evidence="11 12">DSM 21411</strain>
    </source>
</reference>
<gene>
    <name evidence="10" type="ORF">BC751_0945</name>
    <name evidence="11" type="ORF">BC751_0951</name>
</gene>
<feature type="domain" description="PDZ" evidence="9">
    <location>
        <begin position="300"/>
        <end position="391"/>
    </location>
</feature>
<feature type="binding site" evidence="8">
    <location>
        <begin position="254"/>
        <end position="256"/>
    </location>
    <ligand>
        <name>substrate</name>
    </ligand>
</feature>
<name>A0A4Q7P612_9BACT</name>
<evidence type="ECO:0000256" key="7">
    <source>
        <dbReference type="PIRSR" id="PIRSR611782-1"/>
    </source>
</evidence>
<dbReference type="SUPFAM" id="SSF50494">
    <property type="entry name" value="Trypsin-like serine proteases"/>
    <property type="match status" value="1"/>
</dbReference>
<dbReference type="Pfam" id="PF13180">
    <property type="entry name" value="PDZ_2"/>
    <property type="match status" value="1"/>
</dbReference>
<dbReference type="GO" id="GO:0004252">
    <property type="term" value="F:serine-type endopeptidase activity"/>
    <property type="evidence" value="ECO:0007669"/>
    <property type="project" value="InterPro"/>
</dbReference>
<dbReference type="OrthoDB" id="9758917at2"/>
<dbReference type="InterPro" id="IPR009003">
    <property type="entry name" value="Peptidase_S1_PA"/>
</dbReference>